<evidence type="ECO:0000313" key="4">
    <source>
        <dbReference type="WBParaSite" id="SBAD_0001360601-mRNA-1"/>
    </source>
</evidence>
<protein>
    <submittedName>
        <fullName evidence="2 4">Uncharacterized protein</fullName>
    </submittedName>
</protein>
<name>A0A183JBE1_9BILA</name>
<reference evidence="4" key="1">
    <citation type="submission" date="2016-06" db="UniProtKB">
        <authorList>
            <consortium name="WormBaseParasite"/>
        </authorList>
    </citation>
    <scope>IDENTIFICATION</scope>
</reference>
<organism evidence="4">
    <name type="scientific">Soboliphyme baturini</name>
    <dbReference type="NCBI Taxonomy" id="241478"/>
    <lineage>
        <taxon>Eukaryota</taxon>
        <taxon>Metazoa</taxon>
        <taxon>Ecdysozoa</taxon>
        <taxon>Nematoda</taxon>
        <taxon>Enoplea</taxon>
        <taxon>Dorylaimia</taxon>
        <taxon>Dioctophymatida</taxon>
        <taxon>Dioctophymatoidea</taxon>
        <taxon>Soboliphymatidae</taxon>
        <taxon>Soboliphyme</taxon>
    </lineage>
</organism>
<sequence>MAGIERQVAVCGQIETWMMASPLSKRMDPHGFVFASKGRGAPGAEEREASASRPSDPRGAFGRGAGATPRGPGLGAGGGPPDGLRPKRVRRAFSGRFSRAFCPNRDRFGQN</sequence>
<dbReference type="EMBL" id="UZAM01021208">
    <property type="protein sequence ID" value="VDP55308.1"/>
    <property type="molecule type" value="Genomic_DNA"/>
</dbReference>
<evidence type="ECO:0000313" key="2">
    <source>
        <dbReference type="EMBL" id="VDP55308.1"/>
    </source>
</evidence>
<proteinExistence type="predicted"/>
<reference evidence="2 3" key="2">
    <citation type="submission" date="2018-11" db="EMBL/GenBank/DDBJ databases">
        <authorList>
            <consortium name="Pathogen Informatics"/>
        </authorList>
    </citation>
    <scope>NUCLEOTIDE SEQUENCE [LARGE SCALE GENOMIC DNA]</scope>
</reference>
<evidence type="ECO:0000256" key="1">
    <source>
        <dbReference type="SAM" id="MobiDB-lite"/>
    </source>
</evidence>
<accession>A0A183JBE1</accession>
<gene>
    <name evidence="2" type="ORF">SBAD_LOCUS13189</name>
</gene>
<dbReference type="Proteomes" id="UP000270296">
    <property type="component" value="Unassembled WGS sequence"/>
</dbReference>
<dbReference type="WBParaSite" id="SBAD_0001360601-mRNA-1">
    <property type="protein sequence ID" value="SBAD_0001360601-mRNA-1"/>
    <property type="gene ID" value="SBAD_0001360601"/>
</dbReference>
<evidence type="ECO:0000313" key="3">
    <source>
        <dbReference type="Proteomes" id="UP000270296"/>
    </source>
</evidence>
<feature type="region of interest" description="Disordered" evidence="1">
    <location>
        <begin position="31"/>
        <end position="90"/>
    </location>
</feature>
<dbReference type="AlphaFoldDB" id="A0A183JBE1"/>
<keyword evidence="3" id="KW-1185">Reference proteome</keyword>
<feature type="compositionally biased region" description="Gly residues" evidence="1">
    <location>
        <begin position="72"/>
        <end position="81"/>
    </location>
</feature>